<feature type="region of interest" description="Disordered" evidence="5">
    <location>
        <begin position="204"/>
        <end position="275"/>
    </location>
</feature>
<comment type="caution">
    <text evidence="7">The sequence shown here is derived from an EMBL/GenBank/DDBJ whole genome shotgun (WGS) entry which is preliminary data.</text>
</comment>
<feature type="domain" description="LysR substrate-binding" evidence="6">
    <location>
        <begin position="35"/>
        <end position="201"/>
    </location>
</feature>
<sequence>MLAPADDSAQATGFRLGYVPGVTPAKWVRIWQERHRIPLTLVPLEPAAAAADLVAGLADAALTRPPLDAAIFSAITVYVEEPVVVVSRDHLFAALGEDEPVTVADLADQTMLHPLDDVLYAAAADLPGIGARERPATTAAAVELVAAGIGLLVVPKSLARLHHRKDVTHRSLDGGPAAPVQLAWVSERTTDEVEDLVGIVRGRTVNSSRGRQAEPDGGASSTSAAPRGGKARQGGSDVKGGRGRDGSRAGGRGGKGGRARGSTGGRRGGSGRRRG</sequence>
<keyword evidence="8" id="KW-1185">Reference proteome</keyword>
<keyword evidence="4" id="KW-0804">Transcription</keyword>
<dbReference type="Proteomes" id="UP000826651">
    <property type="component" value="Unassembled WGS sequence"/>
</dbReference>
<organism evidence="7 8">
    <name type="scientific">Occultella gossypii</name>
    <dbReference type="NCBI Taxonomy" id="2800820"/>
    <lineage>
        <taxon>Bacteria</taxon>
        <taxon>Bacillati</taxon>
        <taxon>Actinomycetota</taxon>
        <taxon>Actinomycetes</taxon>
        <taxon>Micrococcales</taxon>
        <taxon>Ruaniaceae</taxon>
        <taxon>Occultella</taxon>
    </lineage>
</organism>
<dbReference type="Gene3D" id="3.40.190.10">
    <property type="entry name" value="Periplasmic binding protein-like II"/>
    <property type="match status" value="2"/>
</dbReference>
<dbReference type="EMBL" id="JAGSHT010000017">
    <property type="protein sequence ID" value="MBZ2198069.1"/>
    <property type="molecule type" value="Genomic_DNA"/>
</dbReference>
<evidence type="ECO:0000256" key="2">
    <source>
        <dbReference type="ARBA" id="ARBA00023015"/>
    </source>
</evidence>
<proteinExistence type="inferred from homology"/>
<evidence type="ECO:0000256" key="1">
    <source>
        <dbReference type="ARBA" id="ARBA00009437"/>
    </source>
</evidence>
<dbReference type="PANTHER" id="PTHR30346">
    <property type="entry name" value="TRANSCRIPTIONAL DUAL REGULATOR HCAR-RELATED"/>
    <property type="match status" value="1"/>
</dbReference>
<evidence type="ECO:0000313" key="7">
    <source>
        <dbReference type="EMBL" id="MBZ2198069.1"/>
    </source>
</evidence>
<evidence type="ECO:0000256" key="4">
    <source>
        <dbReference type="ARBA" id="ARBA00023163"/>
    </source>
</evidence>
<keyword evidence="2" id="KW-0805">Transcription regulation</keyword>
<dbReference type="PANTHER" id="PTHR30346:SF0">
    <property type="entry name" value="HCA OPERON TRANSCRIPTIONAL ACTIVATOR HCAR"/>
    <property type="match status" value="1"/>
</dbReference>
<evidence type="ECO:0000256" key="5">
    <source>
        <dbReference type="SAM" id="MobiDB-lite"/>
    </source>
</evidence>
<keyword evidence="3" id="KW-0238">DNA-binding</keyword>
<protein>
    <submittedName>
        <fullName evidence="7">LysR family transcriptional regulator</fullName>
    </submittedName>
</protein>
<name>A0ABS7SE87_9MICO</name>
<evidence type="ECO:0000256" key="3">
    <source>
        <dbReference type="ARBA" id="ARBA00023125"/>
    </source>
</evidence>
<reference evidence="7 8" key="1">
    <citation type="submission" date="2021-04" db="EMBL/GenBank/DDBJ databases">
        <title>Ruania sp. nov., isolated from sandy soil of mangrove forest.</title>
        <authorList>
            <person name="Ge X."/>
            <person name="Huang R."/>
            <person name="Liu W."/>
        </authorList>
    </citation>
    <scope>NUCLEOTIDE SEQUENCE [LARGE SCALE GENOMIC DNA]</scope>
    <source>
        <strain evidence="7 8">N2-46</strain>
    </source>
</reference>
<dbReference type="RefSeq" id="WP_223408489.1">
    <property type="nucleotide sequence ID" value="NZ_JAGSHT010000017.1"/>
</dbReference>
<evidence type="ECO:0000259" key="6">
    <source>
        <dbReference type="Pfam" id="PF03466"/>
    </source>
</evidence>
<gene>
    <name evidence="7" type="ORF">KCQ71_18080</name>
</gene>
<evidence type="ECO:0000313" key="8">
    <source>
        <dbReference type="Proteomes" id="UP000826651"/>
    </source>
</evidence>
<accession>A0ABS7SE87</accession>
<dbReference type="InterPro" id="IPR005119">
    <property type="entry name" value="LysR_subst-bd"/>
</dbReference>
<comment type="similarity">
    <text evidence="1">Belongs to the LysR transcriptional regulatory family.</text>
</comment>
<dbReference type="Pfam" id="PF03466">
    <property type="entry name" value="LysR_substrate"/>
    <property type="match status" value="1"/>
</dbReference>
<dbReference type="SUPFAM" id="SSF53850">
    <property type="entry name" value="Periplasmic binding protein-like II"/>
    <property type="match status" value="1"/>
</dbReference>